<sequence length="195" mass="21147">MVFRQPICKRAVSLLLRSPAGGRQKAPAQLARPTISGQPQCHVCASGEWTELSSAPSTSTSIATLSLHPLFLTHSLIPSLPASITAHRRGPHLCPCLFASYRSTILPLREGCLVNVHDGRDEAVARCNLIMVTGLVALPSLWFDRGRDLLPLVIAGFDQLVSRAHPGLFPAAVFYHQDSTLSQPRFLLDYLSASS</sequence>
<dbReference type="AlphaFoldDB" id="A0A4Y9YKD3"/>
<keyword evidence="2" id="KW-1185">Reference proteome</keyword>
<comment type="caution">
    <text evidence="1">The sequence shown here is derived from an EMBL/GenBank/DDBJ whole genome shotgun (WGS) entry which is preliminary data.</text>
</comment>
<accession>A0A4Y9YKD3</accession>
<name>A0A4Y9YKD3_9AGAM</name>
<evidence type="ECO:0000313" key="1">
    <source>
        <dbReference type="EMBL" id="TFY62173.1"/>
    </source>
</evidence>
<evidence type="ECO:0000313" key="2">
    <source>
        <dbReference type="Proteomes" id="UP000298327"/>
    </source>
</evidence>
<dbReference type="Proteomes" id="UP000298327">
    <property type="component" value="Unassembled WGS sequence"/>
</dbReference>
<dbReference type="EMBL" id="SEOQ01000476">
    <property type="protein sequence ID" value="TFY62173.1"/>
    <property type="molecule type" value="Genomic_DNA"/>
</dbReference>
<reference evidence="1 2" key="1">
    <citation type="submission" date="2019-02" db="EMBL/GenBank/DDBJ databases">
        <title>Genome sequencing of the rare red list fungi Dentipellis fragilis.</title>
        <authorList>
            <person name="Buettner E."/>
            <person name="Kellner H."/>
        </authorList>
    </citation>
    <scope>NUCLEOTIDE SEQUENCE [LARGE SCALE GENOMIC DNA]</scope>
    <source>
        <strain evidence="1 2">DSM 105465</strain>
    </source>
</reference>
<gene>
    <name evidence="1" type="ORF">EVG20_g6802</name>
</gene>
<organism evidence="1 2">
    <name type="scientific">Dentipellis fragilis</name>
    <dbReference type="NCBI Taxonomy" id="205917"/>
    <lineage>
        <taxon>Eukaryota</taxon>
        <taxon>Fungi</taxon>
        <taxon>Dikarya</taxon>
        <taxon>Basidiomycota</taxon>
        <taxon>Agaricomycotina</taxon>
        <taxon>Agaricomycetes</taxon>
        <taxon>Russulales</taxon>
        <taxon>Hericiaceae</taxon>
        <taxon>Dentipellis</taxon>
    </lineage>
</organism>
<protein>
    <submittedName>
        <fullName evidence="1">Uncharacterized protein</fullName>
    </submittedName>
</protein>
<proteinExistence type="predicted"/>